<evidence type="ECO:0000256" key="1">
    <source>
        <dbReference type="ARBA" id="ARBA00004651"/>
    </source>
</evidence>
<sequence length="374" mass="38463">MGLRARWRGSDRRSRGNTREVRPVTSLAAARRDDGTRPSGLAESNGRRFALLIVVIVALALVCLTSIAVGSRNIPFPTVLEALFSYAGSDDHAIIMTLRVPRTLLGLSVGAALGLSGALIQALTRNPLADPGILGVNAGATFAVSLGVGIFGIATIQSYIWFAFAGALGATVLVYAIGSVGRGAATPARLTLSGIAIGAVLTGISSGFAILDPATFDRMRFWAAGSLVTPRLDNLTVSLPFMLAGGLLALLVARPLNAIALGDDLAASLGTSILRTRAIVVVAVTLLAGSATAAAGPITFVGLMISHVARWIVGPDQRWIILFTLVLAPILLLCADIVGRVVMPPGELQVGIVTAFIGAPVLIILARRGGASGL</sequence>
<dbReference type="Proteomes" id="UP000321062">
    <property type="component" value="Chromosome"/>
</dbReference>
<feature type="transmembrane region" description="Helical" evidence="9">
    <location>
        <begin position="103"/>
        <end position="120"/>
    </location>
</feature>
<feature type="transmembrane region" description="Helical" evidence="9">
    <location>
        <begin position="348"/>
        <end position="366"/>
    </location>
</feature>
<keyword evidence="6 9" id="KW-1133">Transmembrane helix</keyword>
<evidence type="ECO:0000313" key="10">
    <source>
        <dbReference type="EMBL" id="QEE22673.1"/>
    </source>
</evidence>
<comment type="subcellular location">
    <subcellularLocation>
        <location evidence="1">Cell membrane</location>
        <topology evidence="1">Multi-pass membrane protein</topology>
    </subcellularLocation>
</comment>
<comment type="similarity">
    <text evidence="2">Belongs to the binding-protein-dependent transport system permease family. FecCD subfamily.</text>
</comment>
<evidence type="ECO:0000256" key="3">
    <source>
        <dbReference type="ARBA" id="ARBA00022448"/>
    </source>
</evidence>
<dbReference type="InterPro" id="IPR037294">
    <property type="entry name" value="ABC_BtuC-like"/>
</dbReference>
<feature type="transmembrane region" description="Helical" evidence="9">
    <location>
        <begin position="235"/>
        <end position="253"/>
    </location>
</feature>
<name>A0A5B9DVK8_9HYPH</name>
<protein>
    <submittedName>
        <fullName evidence="10">Iron chelate uptake ABC transporter family permease subunit</fullName>
    </submittedName>
</protein>
<accession>A0A5B9DVK8</accession>
<feature type="transmembrane region" description="Helical" evidence="9">
    <location>
        <begin position="320"/>
        <end position="342"/>
    </location>
</feature>
<keyword evidence="4" id="KW-1003">Cell membrane</keyword>
<keyword evidence="7 9" id="KW-0472">Membrane</keyword>
<dbReference type="KEGG" id="yti:FNA67_02965"/>
<keyword evidence="3" id="KW-0813">Transport</keyword>
<dbReference type="PANTHER" id="PTHR30472:SF1">
    <property type="entry name" value="FE(3+) DICITRATE TRANSPORT SYSTEM PERMEASE PROTEIN FECC-RELATED"/>
    <property type="match status" value="1"/>
</dbReference>
<feature type="compositionally biased region" description="Basic and acidic residues" evidence="8">
    <location>
        <begin position="8"/>
        <end position="22"/>
    </location>
</feature>
<evidence type="ECO:0000313" key="11">
    <source>
        <dbReference type="Proteomes" id="UP000321062"/>
    </source>
</evidence>
<evidence type="ECO:0000256" key="7">
    <source>
        <dbReference type="ARBA" id="ARBA00023136"/>
    </source>
</evidence>
<reference evidence="10 11" key="1">
    <citation type="journal article" date="2015" name="Int. J. Syst. Evol. Microbiol.">
        <title>Youhaiella tibetensis gen. nov., sp. nov., isolated from subsurface sediment.</title>
        <authorList>
            <person name="Wang Y.X."/>
            <person name="Huang F.Q."/>
            <person name="Nogi Y."/>
            <person name="Pang S.J."/>
            <person name="Wang P.K."/>
            <person name="Lv J."/>
        </authorList>
    </citation>
    <scope>NUCLEOTIDE SEQUENCE [LARGE SCALE GENOMIC DNA]</scope>
    <source>
        <strain evidence="11">fig4</strain>
    </source>
</reference>
<dbReference type="GO" id="GO:0005886">
    <property type="term" value="C:plasma membrane"/>
    <property type="evidence" value="ECO:0007669"/>
    <property type="project" value="UniProtKB-SubCell"/>
</dbReference>
<dbReference type="OrthoDB" id="9811975at2"/>
<evidence type="ECO:0000256" key="9">
    <source>
        <dbReference type="SAM" id="Phobius"/>
    </source>
</evidence>
<organism evidence="10 11">
    <name type="scientific">Paradevosia tibetensis</name>
    <dbReference type="NCBI Taxonomy" id="1447062"/>
    <lineage>
        <taxon>Bacteria</taxon>
        <taxon>Pseudomonadati</taxon>
        <taxon>Pseudomonadota</taxon>
        <taxon>Alphaproteobacteria</taxon>
        <taxon>Hyphomicrobiales</taxon>
        <taxon>Devosiaceae</taxon>
        <taxon>Paradevosia</taxon>
    </lineage>
</organism>
<evidence type="ECO:0000256" key="4">
    <source>
        <dbReference type="ARBA" id="ARBA00022475"/>
    </source>
</evidence>
<dbReference type="AlphaFoldDB" id="A0A5B9DVK8"/>
<dbReference type="CDD" id="cd06550">
    <property type="entry name" value="TM_ABC_iron-siderophores_like"/>
    <property type="match status" value="1"/>
</dbReference>
<evidence type="ECO:0000256" key="2">
    <source>
        <dbReference type="ARBA" id="ARBA00007935"/>
    </source>
</evidence>
<dbReference type="EMBL" id="CP041690">
    <property type="protein sequence ID" value="QEE22673.1"/>
    <property type="molecule type" value="Genomic_DNA"/>
</dbReference>
<keyword evidence="11" id="KW-1185">Reference proteome</keyword>
<dbReference type="Gene3D" id="1.10.3470.10">
    <property type="entry name" value="ABC transporter involved in vitamin B12 uptake, BtuC"/>
    <property type="match status" value="1"/>
</dbReference>
<proteinExistence type="inferred from homology"/>
<feature type="transmembrane region" description="Helical" evidence="9">
    <location>
        <begin position="159"/>
        <end position="178"/>
    </location>
</feature>
<evidence type="ECO:0000256" key="6">
    <source>
        <dbReference type="ARBA" id="ARBA00022989"/>
    </source>
</evidence>
<dbReference type="Pfam" id="PF01032">
    <property type="entry name" value="FecCD"/>
    <property type="match status" value="1"/>
</dbReference>
<dbReference type="PANTHER" id="PTHR30472">
    <property type="entry name" value="FERRIC ENTEROBACTIN TRANSPORT SYSTEM PERMEASE PROTEIN"/>
    <property type="match status" value="1"/>
</dbReference>
<evidence type="ECO:0000256" key="5">
    <source>
        <dbReference type="ARBA" id="ARBA00022692"/>
    </source>
</evidence>
<feature type="transmembrane region" description="Helical" evidence="9">
    <location>
        <begin position="132"/>
        <end position="153"/>
    </location>
</feature>
<evidence type="ECO:0000256" key="8">
    <source>
        <dbReference type="SAM" id="MobiDB-lite"/>
    </source>
</evidence>
<dbReference type="FunFam" id="1.10.3470.10:FF:000001">
    <property type="entry name" value="Vitamin B12 ABC transporter permease BtuC"/>
    <property type="match status" value="1"/>
</dbReference>
<feature type="region of interest" description="Disordered" evidence="8">
    <location>
        <begin position="1"/>
        <end position="25"/>
    </location>
</feature>
<dbReference type="GO" id="GO:0022857">
    <property type="term" value="F:transmembrane transporter activity"/>
    <property type="evidence" value="ECO:0007669"/>
    <property type="project" value="InterPro"/>
</dbReference>
<gene>
    <name evidence="10" type="ORF">FNA67_02965</name>
</gene>
<feature type="transmembrane region" description="Helical" evidence="9">
    <location>
        <begin position="190"/>
        <end position="211"/>
    </location>
</feature>
<keyword evidence="5 9" id="KW-0812">Transmembrane</keyword>
<dbReference type="GO" id="GO:0033214">
    <property type="term" value="P:siderophore-iron import into cell"/>
    <property type="evidence" value="ECO:0007669"/>
    <property type="project" value="TreeGrafter"/>
</dbReference>
<dbReference type="SUPFAM" id="SSF81345">
    <property type="entry name" value="ABC transporter involved in vitamin B12 uptake, BtuC"/>
    <property type="match status" value="1"/>
</dbReference>
<feature type="transmembrane region" description="Helical" evidence="9">
    <location>
        <begin position="49"/>
        <end position="69"/>
    </location>
</feature>
<dbReference type="InterPro" id="IPR000522">
    <property type="entry name" value="ABC_transptr_permease_BtuC"/>
</dbReference>